<dbReference type="EMBL" id="JAPDOD010000011">
    <property type="protein sequence ID" value="MDA0161318.1"/>
    <property type="molecule type" value="Genomic_DNA"/>
</dbReference>
<comment type="caution">
    <text evidence="1">The sequence shown here is derived from an EMBL/GenBank/DDBJ whole genome shotgun (WGS) entry which is preliminary data.</text>
</comment>
<gene>
    <name evidence="1" type="ORF">OM076_13655</name>
</gene>
<accession>A0A9X3MXL3</accession>
<organism evidence="1 2">
    <name type="scientific">Solirubrobacter ginsenosidimutans</name>
    <dbReference type="NCBI Taxonomy" id="490573"/>
    <lineage>
        <taxon>Bacteria</taxon>
        <taxon>Bacillati</taxon>
        <taxon>Actinomycetota</taxon>
        <taxon>Thermoleophilia</taxon>
        <taxon>Solirubrobacterales</taxon>
        <taxon>Solirubrobacteraceae</taxon>
        <taxon>Solirubrobacter</taxon>
    </lineage>
</organism>
<reference evidence="1" key="1">
    <citation type="submission" date="2022-10" db="EMBL/GenBank/DDBJ databases">
        <title>The WGS of Solirubrobacter ginsenosidimutans DSM 21036.</title>
        <authorList>
            <person name="Jiang Z."/>
        </authorList>
    </citation>
    <scope>NUCLEOTIDE SEQUENCE</scope>
    <source>
        <strain evidence="1">DSM 21036</strain>
    </source>
</reference>
<sequence length="51" mass="5402">MSDLQRLNGVRFDDGSLPLSDWPAFAHQLASSLTQADVFAAALESLGVADP</sequence>
<dbReference type="RefSeq" id="WP_270040521.1">
    <property type="nucleotide sequence ID" value="NZ_JAPDOD010000011.1"/>
</dbReference>
<protein>
    <submittedName>
        <fullName evidence="1">Uncharacterized protein</fullName>
    </submittedName>
</protein>
<proteinExistence type="predicted"/>
<dbReference type="Proteomes" id="UP001149140">
    <property type="component" value="Unassembled WGS sequence"/>
</dbReference>
<evidence type="ECO:0000313" key="1">
    <source>
        <dbReference type="EMBL" id="MDA0161318.1"/>
    </source>
</evidence>
<evidence type="ECO:0000313" key="2">
    <source>
        <dbReference type="Proteomes" id="UP001149140"/>
    </source>
</evidence>
<dbReference type="AlphaFoldDB" id="A0A9X3MXL3"/>
<name>A0A9X3MXL3_9ACTN</name>
<keyword evidence="2" id="KW-1185">Reference proteome</keyword>